<comment type="caution">
    <text evidence="1">The sequence shown here is derived from an EMBL/GenBank/DDBJ whole genome shotgun (WGS) entry which is preliminary data.</text>
</comment>
<protein>
    <submittedName>
        <fullName evidence="1">Structural protein P5</fullName>
    </submittedName>
</protein>
<evidence type="ECO:0000313" key="2">
    <source>
        <dbReference type="Proteomes" id="UP000283732"/>
    </source>
</evidence>
<gene>
    <name evidence="1" type="ORF">DW191_19265</name>
</gene>
<name>A0A3R6E650_9BACT</name>
<sequence length="139" mass="16105">MEKSINMKLPRGLRLCNPGNIRINNDLFRGEVRPSRDKEFKQFETMAHGYRAMFKILSNYYKNYKLDSIRKIISRWAPPKENHTEAYVKAVSDYAGIPSDDPININDREQMIRIVAGMSRVENGVEADMPDVITGWLLL</sequence>
<organism evidence="1 2">
    <name type="scientific">Parabacteroides merdae</name>
    <dbReference type="NCBI Taxonomy" id="46503"/>
    <lineage>
        <taxon>Bacteria</taxon>
        <taxon>Pseudomonadati</taxon>
        <taxon>Bacteroidota</taxon>
        <taxon>Bacteroidia</taxon>
        <taxon>Bacteroidales</taxon>
        <taxon>Tannerellaceae</taxon>
        <taxon>Parabacteroides</taxon>
    </lineage>
</organism>
<dbReference type="EMBL" id="QRKC01000015">
    <property type="protein sequence ID" value="RHH74038.1"/>
    <property type="molecule type" value="Genomic_DNA"/>
</dbReference>
<evidence type="ECO:0000313" key="1">
    <source>
        <dbReference type="EMBL" id="RHH74038.1"/>
    </source>
</evidence>
<proteinExistence type="predicted"/>
<dbReference type="Proteomes" id="UP000283732">
    <property type="component" value="Unassembled WGS sequence"/>
</dbReference>
<dbReference type="AlphaFoldDB" id="A0A3R6E650"/>
<reference evidence="1 2" key="1">
    <citation type="submission" date="2018-08" db="EMBL/GenBank/DDBJ databases">
        <title>A genome reference for cultivated species of the human gut microbiota.</title>
        <authorList>
            <person name="Zou Y."/>
            <person name="Xue W."/>
            <person name="Luo G."/>
        </authorList>
    </citation>
    <scope>NUCLEOTIDE SEQUENCE [LARGE SCALE GENOMIC DNA]</scope>
    <source>
        <strain evidence="1 2">AM16-50</strain>
    </source>
</reference>
<accession>A0A3R6E650</accession>